<evidence type="ECO:0000313" key="1">
    <source>
        <dbReference type="EMBL" id="KAI3714077.1"/>
    </source>
</evidence>
<dbReference type="Proteomes" id="UP001056120">
    <property type="component" value="Linkage Group LG24"/>
</dbReference>
<evidence type="ECO:0000313" key="2">
    <source>
        <dbReference type="Proteomes" id="UP001056120"/>
    </source>
</evidence>
<organism evidence="1 2">
    <name type="scientific">Smallanthus sonchifolius</name>
    <dbReference type="NCBI Taxonomy" id="185202"/>
    <lineage>
        <taxon>Eukaryota</taxon>
        <taxon>Viridiplantae</taxon>
        <taxon>Streptophyta</taxon>
        <taxon>Embryophyta</taxon>
        <taxon>Tracheophyta</taxon>
        <taxon>Spermatophyta</taxon>
        <taxon>Magnoliopsida</taxon>
        <taxon>eudicotyledons</taxon>
        <taxon>Gunneridae</taxon>
        <taxon>Pentapetalae</taxon>
        <taxon>asterids</taxon>
        <taxon>campanulids</taxon>
        <taxon>Asterales</taxon>
        <taxon>Asteraceae</taxon>
        <taxon>Asteroideae</taxon>
        <taxon>Heliantheae alliance</taxon>
        <taxon>Millerieae</taxon>
        <taxon>Smallanthus</taxon>
    </lineage>
</organism>
<reference evidence="1 2" key="2">
    <citation type="journal article" date="2022" name="Mol. Ecol. Resour.">
        <title>The genomes of chicory, endive, great burdock and yacon provide insights into Asteraceae paleo-polyploidization history and plant inulin production.</title>
        <authorList>
            <person name="Fan W."/>
            <person name="Wang S."/>
            <person name="Wang H."/>
            <person name="Wang A."/>
            <person name="Jiang F."/>
            <person name="Liu H."/>
            <person name="Zhao H."/>
            <person name="Xu D."/>
            <person name="Zhang Y."/>
        </authorList>
    </citation>
    <scope>NUCLEOTIDE SEQUENCE [LARGE SCALE GENOMIC DNA]</scope>
    <source>
        <strain evidence="2">cv. Yunnan</strain>
        <tissue evidence="1">Leaves</tissue>
    </source>
</reference>
<sequence>MKTIQFVYWCPGSNLESSTTNQPPSGISGGDLAKVSTTKVKERGSWFGQTSNLQKPNHEEVTKPRDEEDSEKLAKIEMHNTTNSRPTTKDTSESEENGNVIAMKGRRFFIGATESQRGKSNGEIELKANTEEGPTEVTRLKSNRTRGEAEKMDEDEADTQVDMKEDQHYKEETEE</sequence>
<reference evidence="2" key="1">
    <citation type="journal article" date="2022" name="Mol. Ecol. Resour.">
        <title>The genomes of chicory, endive, great burdock and yacon provide insights into Asteraceae palaeo-polyploidization history and plant inulin production.</title>
        <authorList>
            <person name="Fan W."/>
            <person name="Wang S."/>
            <person name="Wang H."/>
            <person name="Wang A."/>
            <person name="Jiang F."/>
            <person name="Liu H."/>
            <person name="Zhao H."/>
            <person name="Xu D."/>
            <person name="Zhang Y."/>
        </authorList>
    </citation>
    <scope>NUCLEOTIDE SEQUENCE [LARGE SCALE GENOMIC DNA]</scope>
    <source>
        <strain evidence="2">cv. Yunnan</strain>
    </source>
</reference>
<name>A0ACB9AV97_9ASTR</name>
<accession>A0ACB9AV97</accession>
<keyword evidence="2" id="KW-1185">Reference proteome</keyword>
<gene>
    <name evidence="1" type="ORF">L1987_72667</name>
</gene>
<comment type="caution">
    <text evidence="1">The sequence shown here is derived from an EMBL/GenBank/DDBJ whole genome shotgun (WGS) entry which is preliminary data.</text>
</comment>
<dbReference type="EMBL" id="CM042041">
    <property type="protein sequence ID" value="KAI3714077.1"/>
    <property type="molecule type" value="Genomic_DNA"/>
</dbReference>
<proteinExistence type="predicted"/>
<protein>
    <submittedName>
        <fullName evidence="1">Uncharacterized protein</fullName>
    </submittedName>
</protein>